<dbReference type="Proteomes" id="UP000005408">
    <property type="component" value="Unassembled WGS sequence"/>
</dbReference>
<dbReference type="EnsemblMetazoa" id="G16632.3">
    <property type="protein sequence ID" value="G16632.3:cds"/>
    <property type="gene ID" value="G16632"/>
</dbReference>
<feature type="region of interest" description="Disordered" evidence="1">
    <location>
        <begin position="1"/>
        <end position="57"/>
    </location>
</feature>
<sequence>MESEPKRPRVASESSERSTDSLQNDTVHDSIQALEGSPQTHSKDIGITESDTGSGISIQLIPSQSSDNNQFSKIPNNLSNWDRKHLDKLNIKVSFQPDMSPLKLIRKIQKTGLQIHEVRKMKSDEEEKKIASLVTYVKQSKFMEMLAKINYTTFDEVNRNCMRGIDMYADDRYMCSFIPDGLPENLKLWFYRFHTHGKMFAHVLHKMVENKEEGVPIHDCHFQHLFDTFAKMFGLQSDISTVPCVQVPKMTVMDTEVCGAANTCIIYSRHCLKLPVDVEMKNSCIVAVCKVKKEQPVLAESKSNASPPRSKIREKTKSKQKLLADSCDSSEISSSSVTLGSNAGLPHLSDKLIGQHVGELLINYHQSNRYNLIIGMVVQQTQITFTTLDMTEGQYERIKNGKFKHTDKEGPVFTFTKAYDYLREEDLESIIEPLIRLGLEQNK</sequence>
<dbReference type="EnsemblMetazoa" id="G16632.2">
    <property type="protein sequence ID" value="G16632.2:cds"/>
    <property type="gene ID" value="G16632"/>
</dbReference>
<dbReference type="OrthoDB" id="6132041at2759"/>
<organism evidence="2 3">
    <name type="scientific">Magallana gigas</name>
    <name type="common">Pacific oyster</name>
    <name type="synonym">Crassostrea gigas</name>
    <dbReference type="NCBI Taxonomy" id="29159"/>
    <lineage>
        <taxon>Eukaryota</taxon>
        <taxon>Metazoa</taxon>
        <taxon>Spiralia</taxon>
        <taxon>Lophotrochozoa</taxon>
        <taxon>Mollusca</taxon>
        <taxon>Bivalvia</taxon>
        <taxon>Autobranchia</taxon>
        <taxon>Pteriomorphia</taxon>
        <taxon>Ostreida</taxon>
        <taxon>Ostreoidea</taxon>
        <taxon>Ostreidae</taxon>
        <taxon>Magallana</taxon>
    </lineage>
</organism>
<name>A0A8W8J1I1_MAGGI</name>
<evidence type="ECO:0000256" key="1">
    <source>
        <dbReference type="SAM" id="MobiDB-lite"/>
    </source>
</evidence>
<dbReference type="EnsemblMetazoa" id="G16632.1">
    <property type="protein sequence ID" value="G16632.1:cds"/>
    <property type="gene ID" value="G16632"/>
</dbReference>
<proteinExistence type="predicted"/>
<dbReference type="AlphaFoldDB" id="A0A8W8J1I1"/>
<feature type="region of interest" description="Disordered" evidence="1">
    <location>
        <begin position="299"/>
        <end position="335"/>
    </location>
</feature>
<accession>A0A8W8J1I1</accession>
<feature type="compositionally biased region" description="Low complexity" evidence="1">
    <location>
        <begin position="326"/>
        <end position="335"/>
    </location>
</feature>
<protein>
    <submittedName>
        <fullName evidence="2">Uncharacterized protein</fullName>
    </submittedName>
</protein>
<reference evidence="2" key="1">
    <citation type="submission" date="2022-08" db="UniProtKB">
        <authorList>
            <consortium name="EnsemblMetazoa"/>
        </authorList>
    </citation>
    <scope>IDENTIFICATION</scope>
    <source>
        <strain evidence="2">05x7-T-G4-1.051#20</strain>
    </source>
</reference>
<keyword evidence="3" id="KW-1185">Reference proteome</keyword>
<evidence type="ECO:0000313" key="2">
    <source>
        <dbReference type="EnsemblMetazoa" id="G16632.3:cds"/>
    </source>
</evidence>
<evidence type="ECO:0000313" key="3">
    <source>
        <dbReference type="Proteomes" id="UP000005408"/>
    </source>
</evidence>